<protein>
    <submittedName>
        <fullName evidence="1">Short-chain dehydrogenase</fullName>
    </submittedName>
</protein>
<reference evidence="1" key="1">
    <citation type="submission" date="2021-03" db="EMBL/GenBank/DDBJ databases">
        <title>Evolutionary priming and transition to the ectomycorrhizal habit in an iconic lineage of mushroom-forming fungi: is preadaptation a requirement?</title>
        <authorList>
            <consortium name="DOE Joint Genome Institute"/>
            <person name="Looney B.P."/>
            <person name="Miyauchi S."/>
            <person name="Morin E."/>
            <person name="Drula E."/>
            <person name="Courty P.E."/>
            <person name="Chicoki N."/>
            <person name="Fauchery L."/>
            <person name="Kohler A."/>
            <person name="Kuo A."/>
            <person name="LaButti K."/>
            <person name="Pangilinan J."/>
            <person name="Lipzen A."/>
            <person name="Riley R."/>
            <person name="Andreopoulos W."/>
            <person name="He G."/>
            <person name="Johnson J."/>
            <person name="Barry K.W."/>
            <person name="Grigoriev I.V."/>
            <person name="Nagy L."/>
            <person name="Hibbett D."/>
            <person name="Henrissat B."/>
            <person name="Matheny P.B."/>
            <person name="Labbe J."/>
            <person name="Martin A.F."/>
        </authorList>
    </citation>
    <scope>NUCLEOTIDE SEQUENCE</scope>
    <source>
        <strain evidence="1">BPL698</strain>
    </source>
</reference>
<comment type="caution">
    <text evidence="1">The sequence shown here is derived from an EMBL/GenBank/DDBJ whole genome shotgun (WGS) entry which is preliminary data.</text>
</comment>
<gene>
    <name evidence="1" type="ORF">F5148DRAFT_526720</name>
</gene>
<proteinExistence type="predicted"/>
<sequence length="258" mass="27683">MSVVVITGASRGIGLATTSFLLKTFEAAVIAISRTRSSELNALSNEHPETLQIIQCDRTDELAFTNAIESAPAKYGRLDALILNAATLDPLTRIGSTDAPLDAWRAHFEVNVYSLVTALKAATPSLRESPNGGKVIFVSSGAAAGGIAGWGPYNASKAAMNSLNRTYATEEKGRIVSIAVRPGKVDTSMQGEIRERGGVHMAPDVHELFIREKKDGQLVRPEDPGHVIAALAVNGPRSLSGEFVSWDDERCREFRRPA</sequence>
<keyword evidence="2" id="KW-1185">Reference proteome</keyword>
<evidence type="ECO:0000313" key="2">
    <source>
        <dbReference type="Proteomes" id="UP001207468"/>
    </source>
</evidence>
<name>A0ACC0TWR9_9AGAM</name>
<dbReference type="EMBL" id="JAGFNK010000350">
    <property type="protein sequence ID" value="KAI9452087.1"/>
    <property type="molecule type" value="Genomic_DNA"/>
</dbReference>
<dbReference type="Proteomes" id="UP001207468">
    <property type="component" value="Unassembled WGS sequence"/>
</dbReference>
<accession>A0ACC0TWR9</accession>
<evidence type="ECO:0000313" key="1">
    <source>
        <dbReference type="EMBL" id="KAI9452087.1"/>
    </source>
</evidence>
<organism evidence="1 2">
    <name type="scientific">Russula earlei</name>
    <dbReference type="NCBI Taxonomy" id="71964"/>
    <lineage>
        <taxon>Eukaryota</taxon>
        <taxon>Fungi</taxon>
        <taxon>Dikarya</taxon>
        <taxon>Basidiomycota</taxon>
        <taxon>Agaricomycotina</taxon>
        <taxon>Agaricomycetes</taxon>
        <taxon>Russulales</taxon>
        <taxon>Russulaceae</taxon>
        <taxon>Russula</taxon>
    </lineage>
</organism>